<dbReference type="GO" id="GO:0004527">
    <property type="term" value="F:exonuclease activity"/>
    <property type="evidence" value="ECO:0007669"/>
    <property type="project" value="UniProtKB-KW"/>
</dbReference>
<dbReference type="PANTHER" id="PTHR12801:SF114">
    <property type="entry name" value="EXONUCLEASE, PUTATIVE (AFU_ORTHOLOGUE AFUA_7G00870)-RELATED"/>
    <property type="match status" value="1"/>
</dbReference>
<accession>A0A9N9PZR7</accession>
<dbReference type="GO" id="GO:0005634">
    <property type="term" value="C:nucleus"/>
    <property type="evidence" value="ECO:0007669"/>
    <property type="project" value="TreeGrafter"/>
</dbReference>
<evidence type="ECO:0000256" key="4">
    <source>
        <dbReference type="SAM" id="MobiDB-lite"/>
    </source>
</evidence>
<dbReference type="InterPro" id="IPR036397">
    <property type="entry name" value="RNaseH_sf"/>
</dbReference>
<dbReference type="InterPro" id="IPR013520">
    <property type="entry name" value="Ribonucl_H"/>
</dbReference>
<evidence type="ECO:0000313" key="7">
    <source>
        <dbReference type="Proteomes" id="UP000696280"/>
    </source>
</evidence>
<keyword evidence="7" id="KW-1185">Reference proteome</keyword>
<dbReference type="SMART" id="SM00479">
    <property type="entry name" value="EXOIII"/>
    <property type="match status" value="1"/>
</dbReference>
<dbReference type="GO" id="GO:0006364">
    <property type="term" value="P:rRNA processing"/>
    <property type="evidence" value="ECO:0007669"/>
    <property type="project" value="TreeGrafter"/>
</dbReference>
<dbReference type="GO" id="GO:0003676">
    <property type="term" value="F:nucleic acid binding"/>
    <property type="evidence" value="ECO:0007669"/>
    <property type="project" value="InterPro"/>
</dbReference>
<dbReference type="CDD" id="cd06137">
    <property type="entry name" value="DEDDh_RNase"/>
    <property type="match status" value="1"/>
</dbReference>
<sequence>MAGVSTGGPGEAILLCAADYLTGTVLINKYISPPEKITTMRTSIHGISRTTLNTAIQRGTALAGWPAARAELWKFIDEKTILIGHALEHDLNSLRLIHPRIVDSGVLVRNIVGCTVGLKVLCGELVGIGIRRNKGGVHDCLEDVWATREVVLFCTRERRVFRVWGEGRREVEEGKRVERVRRNEEARMAKMEVQARAGEGMSEGEALRIRGGEEMVRRVAEKREERRERDRWARERKEGDGKREREEEALKVFKRTAESRGFSVS</sequence>
<comment type="caution">
    <text evidence="6">The sequence shown here is derived from an EMBL/GenBank/DDBJ whole genome shotgun (WGS) entry which is preliminary data.</text>
</comment>
<keyword evidence="2" id="KW-0378">Hydrolase</keyword>
<evidence type="ECO:0000313" key="6">
    <source>
        <dbReference type="EMBL" id="CAG8961715.1"/>
    </source>
</evidence>
<dbReference type="PANTHER" id="PTHR12801">
    <property type="entry name" value="RNA EXONUCLEASE REXO1 / RECO3 FAMILY MEMBER-RELATED"/>
    <property type="match status" value="1"/>
</dbReference>
<proteinExistence type="predicted"/>
<name>A0A9N9PZR7_9HELO</name>
<dbReference type="Gene3D" id="3.30.420.10">
    <property type="entry name" value="Ribonuclease H-like superfamily/Ribonuclease H"/>
    <property type="match status" value="1"/>
</dbReference>
<dbReference type="InterPro" id="IPR047021">
    <property type="entry name" value="REXO1/3/4-like"/>
</dbReference>
<evidence type="ECO:0000256" key="3">
    <source>
        <dbReference type="ARBA" id="ARBA00022839"/>
    </source>
</evidence>
<dbReference type="EMBL" id="CAJVRL010000115">
    <property type="protein sequence ID" value="CAG8961715.1"/>
    <property type="molecule type" value="Genomic_DNA"/>
</dbReference>
<feature type="region of interest" description="Disordered" evidence="4">
    <location>
        <begin position="219"/>
        <end position="248"/>
    </location>
</feature>
<gene>
    <name evidence="6" type="ORF">HYFRA_00006255</name>
</gene>
<dbReference type="Proteomes" id="UP000696280">
    <property type="component" value="Unassembled WGS sequence"/>
</dbReference>
<feature type="domain" description="Exonuclease" evidence="5">
    <location>
        <begin position="1"/>
        <end position="160"/>
    </location>
</feature>
<evidence type="ECO:0000256" key="1">
    <source>
        <dbReference type="ARBA" id="ARBA00022722"/>
    </source>
</evidence>
<dbReference type="InterPro" id="IPR012337">
    <property type="entry name" value="RNaseH-like_sf"/>
</dbReference>
<dbReference type="AlphaFoldDB" id="A0A9N9PZR7"/>
<protein>
    <recommendedName>
        <fullName evidence="5">Exonuclease domain-containing protein</fullName>
    </recommendedName>
</protein>
<evidence type="ECO:0000259" key="5">
    <source>
        <dbReference type="SMART" id="SM00479"/>
    </source>
</evidence>
<dbReference type="GO" id="GO:0000027">
    <property type="term" value="P:ribosomal large subunit assembly"/>
    <property type="evidence" value="ECO:0007669"/>
    <property type="project" value="TreeGrafter"/>
</dbReference>
<keyword evidence="1" id="KW-0540">Nuclease</keyword>
<dbReference type="SUPFAM" id="SSF53098">
    <property type="entry name" value="Ribonuclease H-like"/>
    <property type="match status" value="1"/>
</dbReference>
<organism evidence="6 7">
    <name type="scientific">Hymenoscyphus fraxineus</name>
    <dbReference type="NCBI Taxonomy" id="746836"/>
    <lineage>
        <taxon>Eukaryota</taxon>
        <taxon>Fungi</taxon>
        <taxon>Dikarya</taxon>
        <taxon>Ascomycota</taxon>
        <taxon>Pezizomycotina</taxon>
        <taxon>Leotiomycetes</taxon>
        <taxon>Helotiales</taxon>
        <taxon>Helotiaceae</taxon>
        <taxon>Hymenoscyphus</taxon>
    </lineage>
</organism>
<dbReference type="OrthoDB" id="16516at2759"/>
<reference evidence="6" key="1">
    <citation type="submission" date="2021-07" db="EMBL/GenBank/DDBJ databases">
        <authorList>
            <person name="Durling M."/>
        </authorList>
    </citation>
    <scope>NUCLEOTIDE SEQUENCE</scope>
</reference>
<keyword evidence="3" id="KW-0269">Exonuclease</keyword>
<evidence type="ECO:0000256" key="2">
    <source>
        <dbReference type="ARBA" id="ARBA00022801"/>
    </source>
</evidence>